<dbReference type="SUPFAM" id="SSF57667">
    <property type="entry name" value="beta-beta-alpha zinc fingers"/>
    <property type="match status" value="1"/>
</dbReference>
<sequence>MHTHRAQKPFLCHLCGKGFCRNFDLKKHMRKIHSDGDTDTHVQKENQSSTEPTSSPPSSPGAPCIPEKSRYGWKMRFYDLQTAADNDGDIPEKQSFRFNKESVRIESKQDLSRNVISYNPNITDFVPNPILPILTDLKSDVTEEPHPHHSRTKNTNLLSASSRQLFNFHTAVDLPQFYEPISPTNIVLSNSQAIVQDLPNSESFSRSPKSPHQTFDALLKYLQNPRPSRTQIEHFATTATTATWNELIRTSAHVLENSKPRIPNTQFYHPLSYPWPFPHVPTLLAPHLNMLMNQSTSIAQSSLVQNLPTLPPTPNSRQLSDRIFEAMSISKCENNLFRNPLIRAPLP</sequence>
<evidence type="ECO:0000256" key="1">
    <source>
        <dbReference type="ARBA" id="ARBA00022723"/>
    </source>
</evidence>
<reference evidence="8 9" key="1">
    <citation type="submission" date="2019-07" db="EMBL/GenBank/DDBJ databases">
        <title>Annotation for the trematode Paragonimus westermani.</title>
        <authorList>
            <person name="Choi Y.-J."/>
        </authorList>
    </citation>
    <scope>NUCLEOTIDE SEQUENCE [LARGE SCALE GENOMIC DNA]</scope>
    <source>
        <strain evidence="8">180907_Pwestermani</strain>
    </source>
</reference>
<evidence type="ECO:0000313" key="9">
    <source>
        <dbReference type="Proteomes" id="UP000699462"/>
    </source>
</evidence>
<keyword evidence="4" id="KW-0862">Zinc</keyword>
<protein>
    <recommendedName>
        <fullName evidence="7">C2H2-type domain-containing protein</fullName>
    </recommendedName>
</protein>
<dbReference type="OrthoDB" id="5062908at2759"/>
<feature type="compositionally biased region" description="Basic and acidic residues" evidence="6">
    <location>
        <begin position="34"/>
        <end position="44"/>
    </location>
</feature>
<organism evidence="8 9">
    <name type="scientific">Paragonimus westermani</name>
    <dbReference type="NCBI Taxonomy" id="34504"/>
    <lineage>
        <taxon>Eukaryota</taxon>
        <taxon>Metazoa</taxon>
        <taxon>Spiralia</taxon>
        <taxon>Lophotrochozoa</taxon>
        <taxon>Platyhelminthes</taxon>
        <taxon>Trematoda</taxon>
        <taxon>Digenea</taxon>
        <taxon>Plagiorchiida</taxon>
        <taxon>Troglotremata</taxon>
        <taxon>Troglotrematidae</taxon>
        <taxon>Paragonimus</taxon>
    </lineage>
</organism>
<keyword evidence="9" id="KW-1185">Reference proteome</keyword>
<dbReference type="PROSITE" id="PS00028">
    <property type="entry name" value="ZINC_FINGER_C2H2_1"/>
    <property type="match status" value="1"/>
</dbReference>
<dbReference type="PROSITE" id="PS50157">
    <property type="entry name" value="ZINC_FINGER_C2H2_2"/>
    <property type="match status" value="1"/>
</dbReference>
<evidence type="ECO:0000313" key="8">
    <source>
        <dbReference type="EMBL" id="KAF8570148.1"/>
    </source>
</evidence>
<dbReference type="Proteomes" id="UP000699462">
    <property type="component" value="Unassembled WGS sequence"/>
</dbReference>
<dbReference type="InterPro" id="IPR036236">
    <property type="entry name" value="Znf_C2H2_sf"/>
</dbReference>
<dbReference type="FunFam" id="3.30.160.60:FF:000100">
    <property type="entry name" value="Zinc finger 45-like"/>
    <property type="match status" value="1"/>
</dbReference>
<dbReference type="SMART" id="SM00355">
    <property type="entry name" value="ZnF_C2H2"/>
    <property type="match status" value="1"/>
</dbReference>
<feature type="region of interest" description="Disordered" evidence="6">
    <location>
        <begin position="34"/>
        <end position="66"/>
    </location>
</feature>
<dbReference type="Gene3D" id="3.30.160.60">
    <property type="entry name" value="Classic Zinc Finger"/>
    <property type="match status" value="1"/>
</dbReference>
<accession>A0A8T0DSU4</accession>
<keyword evidence="1" id="KW-0479">Metal-binding</keyword>
<dbReference type="GO" id="GO:0008270">
    <property type="term" value="F:zinc ion binding"/>
    <property type="evidence" value="ECO:0007669"/>
    <property type="project" value="UniProtKB-KW"/>
</dbReference>
<evidence type="ECO:0000256" key="4">
    <source>
        <dbReference type="ARBA" id="ARBA00022833"/>
    </source>
</evidence>
<dbReference type="AlphaFoldDB" id="A0A8T0DSU4"/>
<name>A0A8T0DSU4_9TREM</name>
<comment type="caution">
    <text evidence="8">The sequence shown here is derived from an EMBL/GenBank/DDBJ whole genome shotgun (WGS) entry which is preliminary data.</text>
</comment>
<feature type="domain" description="C2H2-type" evidence="7">
    <location>
        <begin position="10"/>
        <end position="38"/>
    </location>
</feature>
<evidence type="ECO:0000259" key="7">
    <source>
        <dbReference type="PROSITE" id="PS50157"/>
    </source>
</evidence>
<evidence type="ECO:0000256" key="5">
    <source>
        <dbReference type="PROSITE-ProRule" id="PRU00042"/>
    </source>
</evidence>
<evidence type="ECO:0000256" key="3">
    <source>
        <dbReference type="ARBA" id="ARBA00022771"/>
    </source>
</evidence>
<evidence type="ECO:0000256" key="2">
    <source>
        <dbReference type="ARBA" id="ARBA00022737"/>
    </source>
</evidence>
<gene>
    <name evidence="8" type="ORF">P879_02957</name>
</gene>
<dbReference type="EMBL" id="JTDF01001352">
    <property type="protein sequence ID" value="KAF8570148.1"/>
    <property type="molecule type" value="Genomic_DNA"/>
</dbReference>
<dbReference type="InterPro" id="IPR013087">
    <property type="entry name" value="Znf_C2H2_type"/>
</dbReference>
<keyword evidence="2" id="KW-0677">Repeat</keyword>
<proteinExistence type="predicted"/>
<evidence type="ECO:0000256" key="6">
    <source>
        <dbReference type="SAM" id="MobiDB-lite"/>
    </source>
</evidence>
<keyword evidence="3 5" id="KW-0863">Zinc-finger</keyword>